<evidence type="ECO:0000313" key="2">
    <source>
        <dbReference type="Proteomes" id="UP001163324"/>
    </source>
</evidence>
<proteinExistence type="predicted"/>
<sequence>MPQPSQQGTSLGSKSTNSQASSSDKASLFKDNASMLQLQRDEMRGQDEQVDQLAAIIRRQKEMGLKINEEVEEQTAMLKMMDEDADRVQGKLKVGNQWMKKF</sequence>
<organism evidence="1 2">
    <name type="scientific">Trichothecium roseum</name>
    <dbReference type="NCBI Taxonomy" id="47278"/>
    <lineage>
        <taxon>Eukaryota</taxon>
        <taxon>Fungi</taxon>
        <taxon>Dikarya</taxon>
        <taxon>Ascomycota</taxon>
        <taxon>Pezizomycotina</taxon>
        <taxon>Sordariomycetes</taxon>
        <taxon>Hypocreomycetidae</taxon>
        <taxon>Hypocreales</taxon>
        <taxon>Hypocreales incertae sedis</taxon>
        <taxon>Trichothecium</taxon>
    </lineage>
</organism>
<accession>A0ACC0V7U6</accession>
<dbReference type="Proteomes" id="UP001163324">
    <property type="component" value="Chromosome 2"/>
</dbReference>
<keyword evidence="2" id="KW-1185">Reference proteome</keyword>
<dbReference type="EMBL" id="CM047941">
    <property type="protein sequence ID" value="KAI9902461.1"/>
    <property type="molecule type" value="Genomic_DNA"/>
</dbReference>
<name>A0ACC0V7U6_9HYPO</name>
<evidence type="ECO:0000313" key="1">
    <source>
        <dbReference type="EMBL" id="KAI9902461.1"/>
    </source>
</evidence>
<protein>
    <submittedName>
        <fullName evidence="1">Uncharacterized protein</fullName>
    </submittedName>
</protein>
<comment type="caution">
    <text evidence="1">The sequence shown here is derived from an EMBL/GenBank/DDBJ whole genome shotgun (WGS) entry which is preliminary data.</text>
</comment>
<gene>
    <name evidence="1" type="ORF">N3K66_001813</name>
</gene>
<reference evidence="1" key="1">
    <citation type="submission" date="2022-10" db="EMBL/GenBank/DDBJ databases">
        <title>Complete Genome of Trichothecium roseum strain YXFP-22015, a Plant Pathogen Isolated from Citrus.</title>
        <authorList>
            <person name="Wang Y."/>
            <person name="Zhu L."/>
        </authorList>
    </citation>
    <scope>NUCLEOTIDE SEQUENCE</scope>
    <source>
        <strain evidence="1">YXFP-22015</strain>
    </source>
</reference>